<sequence>MSSLPKTYKAAVFSEAGAEVKLQDVELKRPGKGQVLVKVIACGVCFSDIAIARGEMGGDIFPRVPGHEIVGDVVAVGPDVTSFKGGERVGGPWHGGHDRACRQCQRSMFQMCDNKEVNGVTRDGGWAEYVLLREEAVVRIPKDINPVDAAPLLCAGVTVFNGIRKMHVEQGALVAVQGLGGLGHLAVQYARHMGYEVVVLSQGSDKESFARELGAHHYINTKKGDTAAELKKLGGAELIVQTAPNPKVVGGLVGGLAPGGKLLCIAPVGDVEVDTVSMVLNGTSVHGWPSGHALDSEEAIRFAKAHGIRCMVERYSFKDVKAAIDSLVAGKPRFRNVLVMEH</sequence>
<dbReference type="CDD" id="cd08296">
    <property type="entry name" value="CAD_like"/>
    <property type="match status" value="1"/>
</dbReference>
<dbReference type="Pfam" id="PF08240">
    <property type="entry name" value="ADH_N"/>
    <property type="match status" value="1"/>
</dbReference>
<dbReference type="SUPFAM" id="SSF50129">
    <property type="entry name" value="GroES-like"/>
    <property type="match status" value="1"/>
</dbReference>
<dbReference type="Gene3D" id="3.90.180.10">
    <property type="entry name" value="Medium-chain alcohol dehydrogenases, catalytic domain"/>
    <property type="match status" value="1"/>
</dbReference>
<evidence type="ECO:0000259" key="7">
    <source>
        <dbReference type="SMART" id="SM00829"/>
    </source>
</evidence>
<evidence type="ECO:0000256" key="3">
    <source>
        <dbReference type="ARBA" id="ARBA00022723"/>
    </source>
</evidence>
<evidence type="ECO:0000313" key="8">
    <source>
        <dbReference type="EMBL" id="VUC34370.1"/>
    </source>
</evidence>
<reference evidence="8 9" key="1">
    <citation type="submission" date="2019-06" db="EMBL/GenBank/DDBJ databases">
        <authorList>
            <person name="Broberg M."/>
        </authorList>
    </citation>
    <scope>NUCLEOTIDE SEQUENCE [LARGE SCALE GENOMIC DNA]</scope>
</reference>
<dbReference type="Pfam" id="PF00107">
    <property type="entry name" value="ADH_zinc_N"/>
    <property type="match status" value="1"/>
</dbReference>
<dbReference type="SUPFAM" id="SSF51735">
    <property type="entry name" value="NAD(P)-binding Rossmann-fold domains"/>
    <property type="match status" value="1"/>
</dbReference>
<comment type="similarity">
    <text evidence="2 6">Belongs to the zinc-containing alcohol dehydrogenase family.</text>
</comment>
<evidence type="ECO:0000256" key="2">
    <source>
        <dbReference type="ARBA" id="ARBA00008072"/>
    </source>
</evidence>
<keyword evidence="3 6" id="KW-0479">Metal-binding</keyword>
<gene>
    <name evidence="8" type="ORF">CLO192961_LOCUS380553</name>
</gene>
<dbReference type="PROSITE" id="PS00059">
    <property type="entry name" value="ADH_ZINC"/>
    <property type="match status" value="1"/>
</dbReference>
<comment type="cofactor">
    <cofactor evidence="1 6">
        <name>Zn(2+)</name>
        <dbReference type="ChEBI" id="CHEBI:29105"/>
    </cofactor>
</comment>
<proteinExistence type="inferred from homology"/>
<dbReference type="InterPro" id="IPR002328">
    <property type="entry name" value="ADH_Zn_CS"/>
</dbReference>
<dbReference type="Gene3D" id="3.40.50.720">
    <property type="entry name" value="NAD(P)-binding Rossmann-like Domain"/>
    <property type="match status" value="1"/>
</dbReference>
<dbReference type="InterPro" id="IPR013154">
    <property type="entry name" value="ADH-like_N"/>
</dbReference>
<dbReference type="InterPro" id="IPR020843">
    <property type="entry name" value="ER"/>
</dbReference>
<dbReference type="PANTHER" id="PTHR42940:SF7">
    <property type="entry name" value="ALCOHOL DEHYDROGENASE-LIKE N-TERMINAL DOMAIN-CONTAINING PROTEIN"/>
    <property type="match status" value="1"/>
</dbReference>
<dbReference type="InterPro" id="IPR013149">
    <property type="entry name" value="ADH-like_C"/>
</dbReference>
<keyword evidence="9" id="KW-1185">Reference proteome</keyword>
<dbReference type="Proteomes" id="UP000766486">
    <property type="component" value="Unassembled WGS sequence"/>
</dbReference>
<keyword evidence="5" id="KW-0560">Oxidoreductase</keyword>
<evidence type="ECO:0000256" key="5">
    <source>
        <dbReference type="ARBA" id="ARBA00023002"/>
    </source>
</evidence>
<dbReference type="InterPro" id="IPR036291">
    <property type="entry name" value="NAD(P)-bd_dom_sf"/>
</dbReference>
<evidence type="ECO:0000313" key="9">
    <source>
        <dbReference type="Proteomes" id="UP000766486"/>
    </source>
</evidence>
<name>A0ABY6UWP2_BIOOC</name>
<keyword evidence="4 6" id="KW-0862">Zinc</keyword>
<organism evidence="8 9">
    <name type="scientific">Bionectria ochroleuca</name>
    <name type="common">Gliocladium roseum</name>
    <dbReference type="NCBI Taxonomy" id="29856"/>
    <lineage>
        <taxon>Eukaryota</taxon>
        <taxon>Fungi</taxon>
        <taxon>Dikarya</taxon>
        <taxon>Ascomycota</taxon>
        <taxon>Pezizomycotina</taxon>
        <taxon>Sordariomycetes</taxon>
        <taxon>Hypocreomycetidae</taxon>
        <taxon>Hypocreales</taxon>
        <taxon>Bionectriaceae</taxon>
        <taxon>Clonostachys</taxon>
    </lineage>
</organism>
<dbReference type="PANTHER" id="PTHR42940">
    <property type="entry name" value="ALCOHOL DEHYDROGENASE 1-RELATED"/>
    <property type="match status" value="1"/>
</dbReference>
<evidence type="ECO:0000256" key="4">
    <source>
        <dbReference type="ARBA" id="ARBA00022833"/>
    </source>
</evidence>
<evidence type="ECO:0000256" key="6">
    <source>
        <dbReference type="RuleBase" id="RU361277"/>
    </source>
</evidence>
<dbReference type="InterPro" id="IPR011032">
    <property type="entry name" value="GroES-like_sf"/>
</dbReference>
<dbReference type="SMART" id="SM00829">
    <property type="entry name" value="PKS_ER"/>
    <property type="match status" value="1"/>
</dbReference>
<protein>
    <recommendedName>
        <fullName evidence="7">Enoyl reductase (ER) domain-containing protein</fullName>
    </recommendedName>
</protein>
<feature type="domain" description="Enoyl reductase (ER)" evidence="7">
    <location>
        <begin position="17"/>
        <end position="338"/>
    </location>
</feature>
<evidence type="ECO:0000256" key="1">
    <source>
        <dbReference type="ARBA" id="ARBA00001947"/>
    </source>
</evidence>
<accession>A0ABY6UWP2</accession>
<comment type="caution">
    <text evidence="8">The sequence shown here is derived from an EMBL/GenBank/DDBJ whole genome shotgun (WGS) entry which is preliminary data.</text>
</comment>
<dbReference type="EMBL" id="CABFNS010000882">
    <property type="protein sequence ID" value="VUC34370.1"/>
    <property type="molecule type" value="Genomic_DNA"/>
</dbReference>